<dbReference type="Gene3D" id="3.30.2320.10">
    <property type="entry name" value="hypothetical protein PF0899 domain"/>
    <property type="match status" value="1"/>
</dbReference>
<evidence type="ECO:0000256" key="2">
    <source>
        <dbReference type="ARBA" id="ARBA00033743"/>
    </source>
</evidence>
<dbReference type="PANTHER" id="PTHR37165:SF1">
    <property type="entry name" value="TYPE 1 ENCAPSULIN SHELL PROTEIN"/>
    <property type="match status" value="1"/>
</dbReference>
<dbReference type="Pfam" id="PF04454">
    <property type="entry name" value="Linocin_M18"/>
    <property type="match status" value="1"/>
</dbReference>
<proteinExistence type="inferred from homology"/>
<comment type="similarity">
    <text evidence="2">Belongs to the encapsulin family. Family 1 subfamily.</text>
</comment>
<evidence type="ECO:0000313" key="4">
    <source>
        <dbReference type="EMBL" id="MFC4528663.1"/>
    </source>
</evidence>
<dbReference type="PANTHER" id="PTHR37165">
    <property type="entry name" value="PEPTIDASE U56 FAMILY"/>
    <property type="match status" value="1"/>
</dbReference>
<dbReference type="InterPro" id="IPR051429">
    <property type="entry name" value="Encapsulin_nc"/>
</dbReference>
<dbReference type="Gene3D" id="3.30.2400.30">
    <property type="match status" value="1"/>
</dbReference>
<dbReference type="NCBIfam" id="NF041155">
    <property type="entry name" value="encap_f1"/>
    <property type="match status" value="1"/>
</dbReference>
<protein>
    <submittedName>
        <fullName evidence="4">Family 1 encapsulin nanocompartment shell protein</fullName>
    </submittedName>
</protein>
<keyword evidence="3" id="KW-1284">Encapsulin nanocompartment</keyword>
<reference evidence="5" key="1">
    <citation type="journal article" date="2019" name="Int. J. Syst. Evol. Microbiol.">
        <title>The Global Catalogue of Microorganisms (GCM) 10K type strain sequencing project: providing services to taxonomists for standard genome sequencing and annotation.</title>
        <authorList>
            <consortium name="The Broad Institute Genomics Platform"/>
            <consortium name="The Broad Institute Genome Sequencing Center for Infectious Disease"/>
            <person name="Wu L."/>
            <person name="Ma J."/>
        </authorList>
    </citation>
    <scope>NUCLEOTIDE SEQUENCE [LARGE SCALE GENOMIC DNA]</scope>
    <source>
        <strain evidence="5">CCM 4481</strain>
    </source>
</reference>
<comment type="caution">
    <text evidence="4">The sequence shown here is derived from an EMBL/GenBank/DDBJ whole genome shotgun (WGS) entry which is preliminary data.</text>
</comment>
<accession>A0ABV9C6E9</accession>
<comment type="subcellular location">
    <subcellularLocation>
        <location evidence="1">Encapsulin nanocompartment</location>
    </subcellularLocation>
</comment>
<evidence type="ECO:0000256" key="3">
    <source>
        <dbReference type="ARBA" id="ARBA00033787"/>
    </source>
</evidence>
<dbReference type="PIRSF" id="PIRSF019254">
    <property type="entry name" value="CFP29"/>
    <property type="match status" value="1"/>
</dbReference>
<dbReference type="RefSeq" id="WP_266147988.1">
    <property type="nucleotide sequence ID" value="NZ_CP064028.1"/>
</dbReference>
<evidence type="ECO:0000256" key="1">
    <source>
        <dbReference type="ARBA" id="ARBA00033738"/>
    </source>
</evidence>
<dbReference type="InterPro" id="IPR007544">
    <property type="entry name" value="ENCAP"/>
</dbReference>
<keyword evidence="5" id="KW-1185">Reference proteome</keyword>
<gene>
    <name evidence="4" type="ORF">ACFO5W_18610</name>
</gene>
<evidence type="ECO:0000313" key="5">
    <source>
        <dbReference type="Proteomes" id="UP001595961"/>
    </source>
</evidence>
<organism evidence="4 5">
    <name type="scientific">Dyella halodurans</name>
    <dbReference type="NCBI Taxonomy" id="1920171"/>
    <lineage>
        <taxon>Bacteria</taxon>
        <taxon>Pseudomonadati</taxon>
        <taxon>Pseudomonadota</taxon>
        <taxon>Gammaproteobacteria</taxon>
        <taxon>Lysobacterales</taxon>
        <taxon>Rhodanobacteraceae</taxon>
        <taxon>Dyella</taxon>
    </lineage>
</organism>
<dbReference type="EMBL" id="JBHSGA010000020">
    <property type="protein sequence ID" value="MFC4528663.1"/>
    <property type="molecule type" value="Genomic_DNA"/>
</dbReference>
<name>A0ABV9C6E9_9GAMM</name>
<sequence>MNNLHRELAPISGKAWEQIEQEAARTLKRYLAARRVVDVLGPQGPEYAAVGTGHLEVIQPPDAGIEAWLREVKPLVQLRVPFELSRRAMDSVERGANDPDLQPLKDAARKIAFAEDRAIFEGYETGHIRGIRNGCSHAAIALPKDVAAYPAAVAQAVNQLRDAGVNGPYTLLLGEGPYTAVSAATQAGYPIARDMRNLVDGEIIWAPAIDGGAVLSTRGGDFALHLGQDIAIGYLSHTETSIHLYLQETFTFLQLTAEAAVMLSSSKGK</sequence>
<dbReference type="Proteomes" id="UP001595961">
    <property type="component" value="Unassembled WGS sequence"/>
</dbReference>